<evidence type="ECO:0000313" key="3">
    <source>
        <dbReference type="Proteomes" id="UP001150538"/>
    </source>
</evidence>
<feature type="region of interest" description="Disordered" evidence="1">
    <location>
        <begin position="244"/>
        <end position="282"/>
    </location>
</feature>
<gene>
    <name evidence="2" type="ORF">H4219_000219</name>
</gene>
<evidence type="ECO:0000313" key="2">
    <source>
        <dbReference type="EMBL" id="KAJ1922357.1"/>
    </source>
</evidence>
<reference evidence="2" key="1">
    <citation type="submission" date="2022-07" db="EMBL/GenBank/DDBJ databases">
        <title>Phylogenomic reconstructions and comparative analyses of Kickxellomycotina fungi.</title>
        <authorList>
            <person name="Reynolds N.K."/>
            <person name="Stajich J.E."/>
            <person name="Barry K."/>
            <person name="Grigoriev I.V."/>
            <person name="Crous P."/>
            <person name="Smith M.E."/>
        </authorList>
    </citation>
    <scope>NUCLEOTIDE SEQUENCE</scope>
    <source>
        <strain evidence="2">NBRC 100468</strain>
    </source>
</reference>
<feature type="region of interest" description="Disordered" evidence="1">
    <location>
        <begin position="81"/>
        <end position="114"/>
    </location>
</feature>
<evidence type="ECO:0000256" key="1">
    <source>
        <dbReference type="SAM" id="MobiDB-lite"/>
    </source>
</evidence>
<feature type="compositionally biased region" description="Polar residues" evidence="1">
    <location>
        <begin position="140"/>
        <end position="150"/>
    </location>
</feature>
<dbReference type="EMBL" id="JANBPU010000001">
    <property type="protein sequence ID" value="KAJ1922357.1"/>
    <property type="molecule type" value="Genomic_DNA"/>
</dbReference>
<dbReference type="OrthoDB" id="5572813at2759"/>
<proteinExistence type="predicted"/>
<feature type="compositionally biased region" description="Low complexity" evidence="1">
    <location>
        <begin position="269"/>
        <end position="282"/>
    </location>
</feature>
<feature type="compositionally biased region" description="Basic and acidic residues" evidence="1">
    <location>
        <begin position="81"/>
        <end position="92"/>
    </location>
</feature>
<organism evidence="2 3">
    <name type="scientific">Mycoemilia scoparia</name>
    <dbReference type="NCBI Taxonomy" id="417184"/>
    <lineage>
        <taxon>Eukaryota</taxon>
        <taxon>Fungi</taxon>
        <taxon>Fungi incertae sedis</taxon>
        <taxon>Zoopagomycota</taxon>
        <taxon>Kickxellomycotina</taxon>
        <taxon>Kickxellomycetes</taxon>
        <taxon>Kickxellales</taxon>
        <taxon>Kickxellaceae</taxon>
        <taxon>Mycoemilia</taxon>
    </lineage>
</organism>
<dbReference type="AlphaFoldDB" id="A0A9W8A7W6"/>
<accession>A0A9W8A7W6</accession>
<keyword evidence="3" id="KW-1185">Reference proteome</keyword>
<feature type="region of interest" description="Disordered" evidence="1">
    <location>
        <begin position="407"/>
        <end position="430"/>
    </location>
</feature>
<comment type="caution">
    <text evidence="2">The sequence shown here is derived from an EMBL/GenBank/DDBJ whole genome shotgun (WGS) entry which is preliminary data.</text>
</comment>
<sequence length="675" mass="72279">MTSYSRPDIKGATVSNGGLFKRMLRKGRPAKLNPVGISSQEVFRYIDSAGIDEDTPNIVHEFQSLSVKGTPHTAIGVSFYPKEKSSDSKSINDNKGNVLSKASHESTGKGGLGSFTALETLSKINTSTSTRDGEQDHDSTAVTTPVSPASTLPKKRNTLWRNKFSLSNIRETASLSLRKKSLDINSPQTLSARYLRQAPSIANMINPPSPPHYTMAKPRPPLLNVPGIGDNEVRMLNENTKKNQIGTLNFPSPIGSPFQSPLPGHEDASWPTESSSAASSATPSMIFSKQNGLSEKAPKTNAQSNEQLRAQASGLENIDESFLATINHSEVLESRRHRRRVVRSNTAAPPPPPPSAEASMSQDNIHHCRGMASATPPQRFSTSPSAPNSPVMQSMMVKAASDIGHMPFATNKGSADKEGTIAHPSSSLEPIDDSAEAGIAPQYSTPVARKIQSSSTTVLAPQTPKRRALSVVNESALRSSMAAATRAVAGCPVNSLEANIPPVPPLPNFIRTTSVGTRHHDPLNRDSLDEAMDTYPSITGRASESYVRRPSAFSIRNATFSNVKCDVPALTIAEKAPLTPASENYEMGTPTATSPRPFSIKSPRSSMTASSASRGKISACQSSETATVIQGSVLPVGGRNTGDKHIRRKIRDQLASSVAFDQLFDDPEFTINISL</sequence>
<name>A0A9W8A7W6_9FUNG</name>
<protein>
    <submittedName>
        <fullName evidence="2">Uncharacterized protein</fullName>
    </submittedName>
</protein>
<feature type="region of interest" description="Disordered" evidence="1">
    <location>
        <begin position="333"/>
        <end position="390"/>
    </location>
</feature>
<feature type="region of interest" description="Disordered" evidence="1">
    <location>
        <begin position="126"/>
        <end position="155"/>
    </location>
</feature>
<dbReference type="Proteomes" id="UP001150538">
    <property type="component" value="Unassembled WGS sequence"/>
</dbReference>
<feature type="compositionally biased region" description="Polar residues" evidence="1">
    <location>
        <begin position="375"/>
        <end position="390"/>
    </location>
</feature>
<feature type="region of interest" description="Disordered" evidence="1">
    <location>
        <begin position="581"/>
        <end position="610"/>
    </location>
</feature>